<keyword evidence="4" id="KW-1185">Reference proteome</keyword>
<dbReference type="VEuPathDB" id="HostDB:AMMECR1L"/>
<dbReference type="SUPFAM" id="SSF143447">
    <property type="entry name" value="AMMECR1-like"/>
    <property type="match status" value="1"/>
</dbReference>
<dbReference type="AlphaFoldDB" id="A0A7J7S200"/>
<dbReference type="EMBL" id="JABWUV010000020">
    <property type="protein sequence ID" value="KAF6282482.1"/>
    <property type="molecule type" value="Genomic_DNA"/>
</dbReference>
<reference evidence="3 4" key="1">
    <citation type="journal article" date="2020" name="Nature">
        <title>Six reference-quality genomes reveal evolution of bat adaptations.</title>
        <authorList>
            <person name="Jebb D."/>
            <person name="Huang Z."/>
            <person name="Pippel M."/>
            <person name="Hughes G.M."/>
            <person name="Lavrichenko K."/>
            <person name="Devanna P."/>
            <person name="Winkler S."/>
            <person name="Jermiin L.S."/>
            <person name="Skirmuntt E.C."/>
            <person name="Katzourakis A."/>
            <person name="Burkitt-Gray L."/>
            <person name="Ray D.A."/>
            <person name="Sullivan K.A.M."/>
            <person name="Roscito J.G."/>
            <person name="Kirilenko B.M."/>
            <person name="Davalos L.M."/>
            <person name="Corthals A.P."/>
            <person name="Power M.L."/>
            <person name="Jones G."/>
            <person name="Ransome R.D."/>
            <person name="Dechmann D.K.N."/>
            <person name="Locatelli A.G."/>
            <person name="Puechmaille S.J."/>
            <person name="Fedrigo O."/>
            <person name="Jarvis E.D."/>
            <person name="Hiller M."/>
            <person name="Vernes S.C."/>
            <person name="Myers E.W."/>
            <person name="Teeling E.C."/>
        </authorList>
    </citation>
    <scope>NUCLEOTIDE SEQUENCE [LARGE SCALE GENOMIC DNA]</scope>
    <source>
        <strain evidence="3">MMyoMyo1</strain>
        <tissue evidence="3">Flight muscle</tissue>
    </source>
</reference>
<organism evidence="3 4">
    <name type="scientific">Myotis myotis</name>
    <name type="common">Greater mouse-eared bat</name>
    <name type="synonym">Vespertilio myotis</name>
    <dbReference type="NCBI Taxonomy" id="51298"/>
    <lineage>
        <taxon>Eukaryota</taxon>
        <taxon>Metazoa</taxon>
        <taxon>Chordata</taxon>
        <taxon>Craniata</taxon>
        <taxon>Vertebrata</taxon>
        <taxon>Euteleostomi</taxon>
        <taxon>Mammalia</taxon>
        <taxon>Eutheria</taxon>
        <taxon>Laurasiatheria</taxon>
        <taxon>Chiroptera</taxon>
        <taxon>Yangochiroptera</taxon>
        <taxon>Vespertilionidae</taxon>
        <taxon>Myotis</taxon>
    </lineage>
</organism>
<dbReference type="GO" id="GO:0005634">
    <property type="term" value="C:nucleus"/>
    <property type="evidence" value="ECO:0007669"/>
    <property type="project" value="TreeGrafter"/>
</dbReference>
<feature type="domain" description="AMMECR1" evidence="2">
    <location>
        <begin position="1"/>
        <end position="133"/>
    </location>
</feature>
<dbReference type="PANTHER" id="PTHR13016:SF1">
    <property type="entry name" value="AMMECR1-LIKE PROTEIN"/>
    <property type="match status" value="1"/>
</dbReference>
<dbReference type="InterPro" id="IPR002733">
    <property type="entry name" value="AMMECR1_domain"/>
</dbReference>
<dbReference type="PANTHER" id="PTHR13016">
    <property type="entry name" value="AMMECR1 HOMOLOG"/>
    <property type="match status" value="1"/>
</dbReference>
<gene>
    <name evidence="3" type="ORF">mMyoMyo1_010118</name>
</gene>
<evidence type="ECO:0000256" key="1">
    <source>
        <dbReference type="SAM" id="MobiDB-lite"/>
    </source>
</evidence>
<sequence>MHHRSGSGNTQIGALQDGPRLPPPPIRPQELPALSCSASLPTHLEEASGDLDWEAGALGFALNSSMKKASDVQPHASLRLLGSKAGQIQTPDSLLREGGLTAPITSEFRKATKLTRYRSEKVTIGYAEYIASHSTVSRMALFSH</sequence>
<dbReference type="InterPro" id="IPR023473">
    <property type="entry name" value="AMMECR1"/>
</dbReference>
<evidence type="ECO:0000259" key="2">
    <source>
        <dbReference type="PROSITE" id="PS51112"/>
    </source>
</evidence>
<proteinExistence type="predicted"/>
<accession>A0A7J7S200</accession>
<dbReference type="Proteomes" id="UP000527355">
    <property type="component" value="Unassembled WGS sequence"/>
</dbReference>
<dbReference type="PROSITE" id="PS51112">
    <property type="entry name" value="AMMECR1"/>
    <property type="match status" value="1"/>
</dbReference>
<name>A0A7J7S200_MYOMY</name>
<dbReference type="InterPro" id="IPR036071">
    <property type="entry name" value="AMMECR1_dom_sf"/>
</dbReference>
<feature type="region of interest" description="Disordered" evidence="1">
    <location>
        <begin position="1"/>
        <end position="32"/>
    </location>
</feature>
<evidence type="ECO:0000313" key="3">
    <source>
        <dbReference type="EMBL" id="KAF6282482.1"/>
    </source>
</evidence>
<evidence type="ECO:0000313" key="4">
    <source>
        <dbReference type="Proteomes" id="UP000527355"/>
    </source>
</evidence>
<protein>
    <recommendedName>
        <fullName evidence="2">AMMECR1 domain-containing protein</fullName>
    </recommendedName>
</protein>
<feature type="compositionally biased region" description="Polar residues" evidence="1">
    <location>
        <begin position="1"/>
        <end position="13"/>
    </location>
</feature>
<comment type="caution">
    <text evidence="3">The sequence shown here is derived from an EMBL/GenBank/DDBJ whole genome shotgun (WGS) entry which is preliminary data.</text>
</comment>